<feature type="transmembrane region" description="Helical" evidence="7">
    <location>
        <begin position="392"/>
        <end position="412"/>
    </location>
</feature>
<accession>A0A7S3GIX1</accession>
<keyword evidence="2" id="KW-1003">Cell membrane</keyword>
<evidence type="ECO:0000313" key="10">
    <source>
        <dbReference type="EMBL" id="CAE0267812.1"/>
    </source>
</evidence>
<feature type="transmembrane region" description="Helical" evidence="7">
    <location>
        <begin position="277"/>
        <end position="298"/>
    </location>
</feature>
<feature type="transmembrane region" description="Helical" evidence="7">
    <location>
        <begin position="527"/>
        <end position="554"/>
    </location>
</feature>
<keyword evidence="4 7" id="KW-1133">Transmembrane helix</keyword>
<dbReference type="InterPro" id="IPR018461">
    <property type="entry name" value="Na/H_Antiport_NhaC-like_C"/>
</dbReference>
<feature type="transmembrane region" description="Helical" evidence="7">
    <location>
        <begin position="318"/>
        <end position="344"/>
    </location>
</feature>
<evidence type="ECO:0000256" key="6">
    <source>
        <dbReference type="SAM" id="MobiDB-lite"/>
    </source>
</evidence>
<gene>
    <name evidence="10" type="ORF">PBIL07802_LOCUS30158</name>
</gene>
<dbReference type="EMBL" id="HBIB01045933">
    <property type="protein sequence ID" value="CAE0267812.1"/>
    <property type="molecule type" value="Transcribed_RNA"/>
</dbReference>
<feature type="transmembrane region" description="Helical" evidence="7">
    <location>
        <begin position="615"/>
        <end position="632"/>
    </location>
</feature>
<feature type="transmembrane region" description="Helical" evidence="7">
    <location>
        <begin position="159"/>
        <end position="178"/>
    </location>
</feature>
<protein>
    <recommendedName>
        <fullName evidence="9">Na+/H+ antiporter NhaC-like C-terminal domain-containing protein</fullName>
    </recommendedName>
</protein>
<feature type="signal peptide" evidence="8">
    <location>
        <begin position="1"/>
        <end position="19"/>
    </location>
</feature>
<feature type="transmembrane region" description="Helical" evidence="7">
    <location>
        <begin position="198"/>
        <end position="227"/>
    </location>
</feature>
<organism evidence="10">
    <name type="scientific">Palpitomonas bilix</name>
    <dbReference type="NCBI Taxonomy" id="652834"/>
    <lineage>
        <taxon>Eukaryota</taxon>
        <taxon>Eukaryota incertae sedis</taxon>
    </lineage>
</organism>
<evidence type="ECO:0000256" key="7">
    <source>
        <dbReference type="SAM" id="Phobius"/>
    </source>
</evidence>
<feature type="transmembrane region" description="Helical" evidence="7">
    <location>
        <begin position="133"/>
        <end position="152"/>
    </location>
</feature>
<feature type="chain" id="PRO_5031470550" description="Na+/H+ antiporter NhaC-like C-terminal domain-containing protein" evidence="8">
    <location>
        <begin position="20"/>
        <end position="763"/>
    </location>
</feature>
<proteinExistence type="predicted"/>
<feature type="compositionally biased region" description="Acidic residues" evidence="6">
    <location>
        <begin position="753"/>
        <end position="763"/>
    </location>
</feature>
<evidence type="ECO:0000256" key="4">
    <source>
        <dbReference type="ARBA" id="ARBA00022989"/>
    </source>
</evidence>
<keyword evidence="5 7" id="KW-0472">Membrane</keyword>
<dbReference type="GO" id="GO:0005886">
    <property type="term" value="C:plasma membrane"/>
    <property type="evidence" value="ECO:0007669"/>
    <property type="project" value="UniProtKB-SubCell"/>
</dbReference>
<evidence type="ECO:0000256" key="1">
    <source>
        <dbReference type="ARBA" id="ARBA00004651"/>
    </source>
</evidence>
<dbReference type="PANTHER" id="PTHR43478:SF1">
    <property type="entry name" value="NA+_H+ ANTIPORTER NHAC-LIKE C-TERMINAL DOMAIN-CONTAINING PROTEIN"/>
    <property type="match status" value="1"/>
</dbReference>
<keyword evidence="8" id="KW-0732">Signal</keyword>
<dbReference type="Pfam" id="PF03553">
    <property type="entry name" value="Na_H_antiporter"/>
    <property type="match status" value="1"/>
</dbReference>
<comment type="subcellular location">
    <subcellularLocation>
        <location evidence="1">Cell membrane</location>
        <topology evidence="1">Multi-pass membrane protein</topology>
    </subcellularLocation>
</comment>
<feature type="region of interest" description="Disordered" evidence="6">
    <location>
        <begin position="727"/>
        <end position="763"/>
    </location>
</feature>
<evidence type="ECO:0000259" key="9">
    <source>
        <dbReference type="Pfam" id="PF03553"/>
    </source>
</evidence>
<evidence type="ECO:0000256" key="8">
    <source>
        <dbReference type="SAM" id="SignalP"/>
    </source>
</evidence>
<name>A0A7S3GIX1_9EUKA</name>
<feature type="transmembrane region" description="Helical" evidence="7">
    <location>
        <begin position="451"/>
        <end position="469"/>
    </location>
</feature>
<evidence type="ECO:0000256" key="3">
    <source>
        <dbReference type="ARBA" id="ARBA00022692"/>
    </source>
</evidence>
<sequence length="763" mass="82672">MQAGAFLAFSLLLLRCASSTNVSLPQPSLIYSPIQSGFELVVPSTVLQYVEFKAECRFRGFLSDNFDHLSVGDLLVVNVTGHGKDVYSAVVRLQEERVESISFPLMLTDLNGNDLFINFRVGKEAVNASAETFVIPGPLSLLPAVVILIVAIASKQVLLALYSGIFVGATMANYYNPLLGFLRSIDLYMYSALGSSNLGLLLFTMFMAAMIGVISKSGGILGVAKLLRKFARTPRRSLLATYTFGLLIFFDDYTNSLVVGPTMRPLSDTLYISREKLAFIVDATSAPIVSIAFISSWIGFEVGLIQQQFDKLGIERDAYLAFVQTIPMRYYSFLMLLFVLFIILTRRDFGPMLKAEKRAGMQLQVISPKAKPAANTAEDKDLMPAESTPARWANGIIPIFVLITSIGLGMYFDGAHTLSVEVEEGRQTMPVNASAGEALALIVASADAARVLLWSSFGSLLIAMLLPLTQRILKFTQIVDAAIGGIKAVMGGILILIFAWAIGNVSDTLQTGAFFASVIGSSLPPQIIPAIAMVLSAVVSFATGSSWGAMAILFPLVVPLAHSAGDGDEFAILTSISSILAGSIFGDHCSPISDTTVFSSMATSCDHIDHVKTQIPYSLLVGALALICSTVVPFVGQWFAPIALAICAGLLLGCIFLFGRVPPRAHAPTPEKESGGEGVPRTPMSTLRRPQAKKSRMQVFWQKVVYTFSPPKVRRRLLSSPNVERDTEMIRRRLRDEEDVDGPPTPFKRVEGEGEGEEEGERL</sequence>
<evidence type="ECO:0000256" key="5">
    <source>
        <dbReference type="ARBA" id="ARBA00023136"/>
    </source>
</evidence>
<feature type="transmembrane region" description="Helical" evidence="7">
    <location>
        <begin position="638"/>
        <end position="658"/>
    </location>
</feature>
<dbReference type="AlphaFoldDB" id="A0A7S3GIX1"/>
<keyword evidence="3 7" id="KW-0812">Transmembrane</keyword>
<feature type="region of interest" description="Disordered" evidence="6">
    <location>
        <begin position="666"/>
        <end position="694"/>
    </location>
</feature>
<feature type="domain" description="Na+/H+ antiporter NhaC-like C-terminal" evidence="9">
    <location>
        <begin position="294"/>
        <end position="627"/>
    </location>
</feature>
<feature type="compositionally biased region" description="Basic and acidic residues" evidence="6">
    <location>
        <begin position="727"/>
        <end position="736"/>
    </location>
</feature>
<reference evidence="10" key="1">
    <citation type="submission" date="2021-01" db="EMBL/GenBank/DDBJ databases">
        <authorList>
            <person name="Corre E."/>
            <person name="Pelletier E."/>
            <person name="Niang G."/>
            <person name="Scheremetjew M."/>
            <person name="Finn R."/>
            <person name="Kale V."/>
            <person name="Holt S."/>
            <person name="Cochrane G."/>
            <person name="Meng A."/>
            <person name="Brown T."/>
            <person name="Cohen L."/>
        </authorList>
    </citation>
    <scope>NUCLEOTIDE SEQUENCE</scope>
    <source>
        <strain evidence="10">NIES-2562</strain>
    </source>
</reference>
<feature type="transmembrane region" description="Helical" evidence="7">
    <location>
        <begin position="481"/>
        <end position="502"/>
    </location>
</feature>
<dbReference type="PANTHER" id="PTHR43478">
    <property type="entry name" value="NA+/H+ ANTIPORTER-RELATED"/>
    <property type="match status" value="1"/>
</dbReference>
<evidence type="ECO:0000256" key="2">
    <source>
        <dbReference type="ARBA" id="ARBA00022475"/>
    </source>
</evidence>